<reference evidence="1" key="1">
    <citation type="submission" date="2020-08" db="EMBL/GenBank/DDBJ databases">
        <title>Multicomponent nature underlies the extraordinary mechanical properties of spider dragline silk.</title>
        <authorList>
            <person name="Kono N."/>
            <person name="Nakamura H."/>
            <person name="Mori M."/>
            <person name="Yoshida Y."/>
            <person name="Ohtoshi R."/>
            <person name="Malay A.D."/>
            <person name="Moran D.A.P."/>
            <person name="Tomita M."/>
            <person name="Numata K."/>
            <person name="Arakawa K."/>
        </authorList>
    </citation>
    <scope>NUCLEOTIDE SEQUENCE</scope>
</reference>
<evidence type="ECO:0000313" key="1">
    <source>
        <dbReference type="EMBL" id="GFT98390.1"/>
    </source>
</evidence>
<sequence length="109" mass="12344">MKKFNEKVQYKKTLVHCLLSTIDTKPSSKDKLKQITVLDVMYMLCSSWRNITDICIKGCCKKAVILLSKENECVDEGNATEKLLNDISEDYWLAVSGGHSAYAFNDSLM</sequence>
<name>A0A8X6UAL9_NEPPI</name>
<dbReference type="AlphaFoldDB" id="A0A8X6UAL9"/>
<proteinExistence type="predicted"/>
<organism evidence="1 2">
    <name type="scientific">Nephila pilipes</name>
    <name type="common">Giant wood spider</name>
    <name type="synonym">Nephila maculata</name>
    <dbReference type="NCBI Taxonomy" id="299642"/>
    <lineage>
        <taxon>Eukaryota</taxon>
        <taxon>Metazoa</taxon>
        <taxon>Ecdysozoa</taxon>
        <taxon>Arthropoda</taxon>
        <taxon>Chelicerata</taxon>
        <taxon>Arachnida</taxon>
        <taxon>Araneae</taxon>
        <taxon>Araneomorphae</taxon>
        <taxon>Entelegynae</taxon>
        <taxon>Araneoidea</taxon>
        <taxon>Nephilidae</taxon>
        <taxon>Nephila</taxon>
    </lineage>
</organism>
<dbReference type="OrthoDB" id="6434885at2759"/>
<protein>
    <submittedName>
        <fullName evidence="1">DDE-1 domain-containing protein</fullName>
    </submittedName>
</protein>
<keyword evidence="2" id="KW-1185">Reference proteome</keyword>
<dbReference type="Proteomes" id="UP000887013">
    <property type="component" value="Unassembled WGS sequence"/>
</dbReference>
<accession>A0A8X6UAL9</accession>
<comment type="caution">
    <text evidence="1">The sequence shown here is derived from an EMBL/GenBank/DDBJ whole genome shotgun (WGS) entry which is preliminary data.</text>
</comment>
<dbReference type="EMBL" id="BMAW01026680">
    <property type="protein sequence ID" value="GFT98390.1"/>
    <property type="molecule type" value="Genomic_DNA"/>
</dbReference>
<gene>
    <name evidence="1" type="primary">AVEN_250304_1</name>
    <name evidence="1" type="ORF">NPIL_263851</name>
</gene>
<evidence type="ECO:0000313" key="2">
    <source>
        <dbReference type="Proteomes" id="UP000887013"/>
    </source>
</evidence>